<dbReference type="AlphaFoldDB" id="A0A5J4TNR8"/>
<accession>A0A5J4TNR8</accession>
<dbReference type="Proteomes" id="UP000324800">
    <property type="component" value="Unassembled WGS sequence"/>
</dbReference>
<protein>
    <submittedName>
        <fullName evidence="1">Uncharacterized protein</fullName>
    </submittedName>
</protein>
<reference evidence="1 2" key="1">
    <citation type="submission" date="2019-03" db="EMBL/GenBank/DDBJ databases">
        <title>Single cell metagenomics reveals metabolic interactions within the superorganism composed of flagellate Streblomastix strix and complex community of Bacteroidetes bacteria on its surface.</title>
        <authorList>
            <person name="Treitli S.C."/>
            <person name="Kolisko M."/>
            <person name="Husnik F."/>
            <person name="Keeling P."/>
            <person name="Hampl V."/>
        </authorList>
    </citation>
    <scope>NUCLEOTIDE SEQUENCE [LARGE SCALE GENOMIC DNA]</scope>
    <source>
        <strain evidence="1">ST1C</strain>
    </source>
</reference>
<evidence type="ECO:0000313" key="2">
    <source>
        <dbReference type="Proteomes" id="UP000324800"/>
    </source>
</evidence>
<feature type="non-terminal residue" evidence="1">
    <location>
        <position position="1"/>
    </location>
</feature>
<dbReference type="GO" id="GO:0030286">
    <property type="term" value="C:dynein complex"/>
    <property type="evidence" value="ECO:0007669"/>
    <property type="project" value="InterPro"/>
</dbReference>
<organism evidence="1 2">
    <name type="scientific">Streblomastix strix</name>
    <dbReference type="NCBI Taxonomy" id="222440"/>
    <lineage>
        <taxon>Eukaryota</taxon>
        <taxon>Metamonada</taxon>
        <taxon>Preaxostyla</taxon>
        <taxon>Oxymonadida</taxon>
        <taxon>Streblomastigidae</taxon>
        <taxon>Streblomastix</taxon>
    </lineage>
</organism>
<dbReference type="InterPro" id="IPR042219">
    <property type="entry name" value="AAA_lid_11_sf"/>
</dbReference>
<dbReference type="GO" id="GO:0007018">
    <property type="term" value="P:microtubule-based movement"/>
    <property type="evidence" value="ECO:0007669"/>
    <property type="project" value="InterPro"/>
</dbReference>
<dbReference type="PANTHER" id="PTHR22878">
    <property type="entry name" value="DYNEIN HEAVY CHAIN 6, AXONEMAL-LIKE-RELATED"/>
    <property type="match status" value="1"/>
</dbReference>
<dbReference type="GO" id="GO:0051959">
    <property type="term" value="F:dynein light intermediate chain binding"/>
    <property type="evidence" value="ECO:0007669"/>
    <property type="project" value="InterPro"/>
</dbReference>
<sequence length="181" mass="20871">LVQVELLHLNNNKEEGNDGKKQLEVIKYIQIFIFLTSIPSKTFPVAALQTLIKVVNEPPLGLRVNLQRSMMPIAEHFDDHPDPKYKELSGKDFFLVLVSSMQLFIRGETDLDVSRELLLEYLGEKHKYDETKKKRKKKQVTLDVDDETSPDINKLMIPFKALVYILGVISYVGRVTDVWDL</sequence>
<gene>
    <name evidence="1" type="ORF">EZS28_045000</name>
</gene>
<proteinExistence type="predicted"/>
<name>A0A5J4TNR8_9EUKA</name>
<dbReference type="EMBL" id="SNRW01028327">
    <property type="protein sequence ID" value="KAA6359473.1"/>
    <property type="molecule type" value="Genomic_DNA"/>
</dbReference>
<dbReference type="PANTHER" id="PTHR22878:SF68">
    <property type="entry name" value="DYNEIN HEAVY CHAIN 6, AXONEMAL-LIKE"/>
    <property type="match status" value="1"/>
</dbReference>
<evidence type="ECO:0000313" key="1">
    <source>
        <dbReference type="EMBL" id="KAA6359473.1"/>
    </source>
</evidence>
<comment type="caution">
    <text evidence="1">The sequence shown here is derived from an EMBL/GenBank/DDBJ whole genome shotgun (WGS) entry which is preliminary data.</text>
</comment>
<dbReference type="GO" id="GO:0045505">
    <property type="term" value="F:dynein intermediate chain binding"/>
    <property type="evidence" value="ECO:0007669"/>
    <property type="project" value="InterPro"/>
</dbReference>
<dbReference type="Gene3D" id="1.10.8.720">
    <property type="entry name" value="Region D6 of dynein motor"/>
    <property type="match status" value="1"/>
</dbReference>
<dbReference type="InterPro" id="IPR026983">
    <property type="entry name" value="DHC"/>
</dbReference>